<evidence type="ECO:0000313" key="1">
    <source>
        <dbReference type="EMBL" id="ABP34896.1"/>
    </source>
</evidence>
<dbReference type="RefSeq" id="WP_011903519.1">
    <property type="nucleotide sequence ID" value="NC_009379.1"/>
</dbReference>
<keyword evidence="2" id="KW-1185">Reference proteome</keyword>
<reference evidence="1 2" key="1">
    <citation type="journal article" date="2012" name="Stand. Genomic Sci.">
        <title>Complete genome sequence of Polynucleobacter necessarius subsp. asymbioticus type strain (QLW-P1DMWA-1(T)).</title>
        <authorList>
            <person name="Meincke L."/>
            <person name="Copeland A."/>
            <person name="Lapidus A."/>
            <person name="Lucas S."/>
            <person name="Berry K.W."/>
            <person name="Del Rio T.G."/>
            <person name="Hammon N."/>
            <person name="Dalin E."/>
            <person name="Tice H."/>
            <person name="Pitluck S."/>
            <person name="Richardson P."/>
            <person name="Bruce D."/>
            <person name="Goodwin L."/>
            <person name="Han C."/>
            <person name="Tapia R."/>
            <person name="Detter J.C."/>
            <person name="Schmutz J."/>
            <person name="Brettin T."/>
            <person name="Larimer F."/>
            <person name="Land M."/>
            <person name="Hauser L."/>
            <person name="Kyrpides N.C."/>
            <person name="Ivanova N."/>
            <person name="Goker M."/>
            <person name="Woyke T."/>
            <person name="Wu Q.L."/>
            <person name="Pockl M."/>
            <person name="Hahn M.W."/>
            <person name="Klenk H.P."/>
        </authorList>
    </citation>
    <scope>NUCLEOTIDE SEQUENCE [LARGE SCALE GENOMIC DNA]</scope>
    <source>
        <strain evidence="2">DSM 18221 / CIP 109841 / QLW-P1DMWA-1</strain>
    </source>
</reference>
<dbReference type="AlphaFoldDB" id="A4SZI2"/>
<proteinExistence type="predicted"/>
<dbReference type="EMBL" id="CP000655">
    <property type="protein sequence ID" value="ABP34896.1"/>
    <property type="molecule type" value="Genomic_DNA"/>
</dbReference>
<dbReference type="GeneID" id="31482072"/>
<dbReference type="KEGG" id="pnu:Pnuc_1683"/>
<sequence length="134" mass="15413">MSALYMGNYGIKTAVLTSHEKFGLYISGYEEDGLNQWPELRKQYVFERVKALLLKEDAYFNQHLDQAVSGNKRWDKFCDDCIELATLDQYFFGKPIFLLHPDSYMNGIASNSLDPLWMSGPDLIGGIPVLRRDH</sequence>
<protein>
    <submittedName>
        <fullName evidence="1">Uncharacterized protein</fullName>
    </submittedName>
</protein>
<gene>
    <name evidence="1" type="ordered locus">Pnuc_1683</name>
</gene>
<evidence type="ECO:0000313" key="2">
    <source>
        <dbReference type="Proteomes" id="UP000000231"/>
    </source>
</evidence>
<organism evidence="1 2">
    <name type="scientific">Polynucleobacter asymbioticus (strain DSM 18221 / CIP 109841 / QLW-P1DMWA-1)</name>
    <name type="common">Polynucleobacter necessarius subsp. asymbioticus</name>
    <dbReference type="NCBI Taxonomy" id="312153"/>
    <lineage>
        <taxon>Bacteria</taxon>
        <taxon>Pseudomonadati</taxon>
        <taxon>Pseudomonadota</taxon>
        <taxon>Betaproteobacteria</taxon>
        <taxon>Burkholderiales</taxon>
        <taxon>Burkholderiaceae</taxon>
        <taxon>Polynucleobacter</taxon>
    </lineage>
</organism>
<accession>A4SZI2</accession>
<dbReference type="Proteomes" id="UP000000231">
    <property type="component" value="Chromosome"/>
</dbReference>
<name>A4SZI2_POLAQ</name>
<dbReference type="HOGENOM" id="CLU_1894305_0_0_4"/>